<name>A0A8S5TQW3_9CAUD</name>
<protein>
    <submittedName>
        <fullName evidence="1">Uncharacterized protein</fullName>
    </submittedName>
</protein>
<organism evidence="1">
    <name type="scientific">Myoviridae sp. ctY1522</name>
    <dbReference type="NCBI Taxonomy" id="2825124"/>
    <lineage>
        <taxon>Viruses</taxon>
        <taxon>Duplodnaviria</taxon>
        <taxon>Heunggongvirae</taxon>
        <taxon>Uroviricota</taxon>
        <taxon>Caudoviricetes</taxon>
    </lineage>
</organism>
<sequence length="70" mass="8627">MAWYGEQDARCPFFRRREKKMIVCEGLVDESRIILSYSRSNDYQIQYSVFCCKNYEKCEIYRLLMDKYQD</sequence>
<reference evidence="1" key="1">
    <citation type="journal article" date="2021" name="Proc. Natl. Acad. Sci. U.S.A.">
        <title>A Catalog of Tens of Thousands of Viruses from Human Metagenomes Reveals Hidden Associations with Chronic Diseases.</title>
        <authorList>
            <person name="Tisza M.J."/>
            <person name="Buck C.B."/>
        </authorList>
    </citation>
    <scope>NUCLEOTIDE SEQUENCE</scope>
    <source>
        <strain evidence="1">CtY1522</strain>
    </source>
</reference>
<accession>A0A8S5TQW3</accession>
<dbReference type="EMBL" id="BK015906">
    <property type="protein sequence ID" value="DAF84589.1"/>
    <property type="molecule type" value="Genomic_DNA"/>
</dbReference>
<evidence type="ECO:0000313" key="1">
    <source>
        <dbReference type="EMBL" id="DAF84589.1"/>
    </source>
</evidence>
<proteinExistence type="predicted"/>